<dbReference type="AlphaFoldDB" id="A0A3G1B0H1"/>
<dbReference type="GeneID" id="24875131"/>
<proteinExistence type="predicted"/>
<accession>A0A3G1B0H1</accession>
<protein>
    <submittedName>
        <fullName evidence="1">Uncharacterized protein</fullName>
    </submittedName>
</protein>
<dbReference type="EMBL" id="CP011097">
    <property type="protein sequence ID" value="AJZ75335.1"/>
    <property type="molecule type" value="Genomic_DNA"/>
</dbReference>
<evidence type="ECO:0000313" key="1">
    <source>
        <dbReference type="EMBL" id="AJZ75335.1"/>
    </source>
</evidence>
<gene>
    <name evidence="1" type="ORF">SU86_001875</name>
</gene>
<evidence type="ECO:0000313" key="2">
    <source>
        <dbReference type="Proteomes" id="UP000266745"/>
    </source>
</evidence>
<organism evidence="1 2">
    <name type="scientific">Candidatus Nitrosotenuis cloacae</name>
    <dbReference type="NCBI Taxonomy" id="1603555"/>
    <lineage>
        <taxon>Archaea</taxon>
        <taxon>Nitrososphaerota</taxon>
        <taxon>Candidatus Nitrosotenuis</taxon>
    </lineage>
</organism>
<dbReference type="RefSeq" id="WP_048187858.1">
    <property type="nucleotide sequence ID" value="NZ_CP011097.1"/>
</dbReference>
<name>A0A3G1B0H1_9ARCH</name>
<dbReference type="Proteomes" id="UP000266745">
    <property type="component" value="Chromosome"/>
</dbReference>
<dbReference type="STRING" id="1603555.SU86_001875"/>
<dbReference type="KEGG" id="tah:SU86_001875"/>
<keyword evidence="2" id="KW-1185">Reference proteome</keyword>
<dbReference type="OrthoDB" id="9068at2157"/>
<reference evidence="1 2" key="1">
    <citation type="journal article" date="2016" name="Sci. Rep.">
        <title>A novel ammonia-oxidizing archaeon from wastewater treatment plant: Its enrichment, physiological and genomic characteristics.</title>
        <authorList>
            <person name="Li Y."/>
            <person name="Ding K."/>
            <person name="Wen X."/>
            <person name="Zhang B."/>
            <person name="Shen B."/>
            <person name="Yang Y."/>
        </authorList>
    </citation>
    <scope>NUCLEOTIDE SEQUENCE [LARGE SCALE GENOMIC DNA]</scope>
    <source>
        <strain evidence="1 2">SAT1</strain>
    </source>
</reference>
<sequence length="279" mass="32456">MRLGSKTTDEFLGTLGQRSDKISQLFQREIERLTKPIPIKVMLGDTTVTDQNTFDPDSIGKLYNTILHQNKNWKVEGITSTADEDLRRIFVKLECQVGNYILLWHLALQYHALLYYKPDIKVAQIQKELADIMDNTINKEKELADLTDSMIKERLETMGHKELDEQKLFEVLFNDDKLREEVVQETEKKTDYDFRAKDQRKKELFKELDNLLIEAYTTTSVLIDENRLVTGEEGCVCTVDLDFLKNKTKEAIFDPKRISDNTKQEIIKTLDDVIKSLSN</sequence>